<feature type="domain" description="C2H2-type" evidence="13">
    <location>
        <begin position="239"/>
        <end position="266"/>
    </location>
</feature>
<proteinExistence type="inferred from homology"/>
<evidence type="ECO:0000256" key="11">
    <source>
        <dbReference type="PROSITE-ProRule" id="PRU00042"/>
    </source>
</evidence>
<sequence length="433" mass="49413">MSGSQLLRLRVNERLEAAVEEIFGLVEKTIAEYEEDAVRSKREIGQLKRQLEQLVVLKPEVILNRADTKPVSEELPSSSQQRCIKLEEILVLEKTEIPEPPQIKEEQVERCISPEVSASTSEEDEDGDPDSEPDGDCSRLPASAAGTVKESEWKQRGGPPASRQGRSVDVFVGLEQPPRGDKSCRFCGKTFRKDSILIRHVAKSHKGHKAFKCMECKKEFEQRYHVIQHTRVHTGEKPFSCDYCDKTFAQNSSRIVHMRVHTGEKPYLCNKCGKSFFEQRYRMVMHTRIHTGEKPFSCDFCDKTFTQSSGRIVHMKKHTGEKLCPECDKRFACRAHLVAHLRIHTGEKPYRCSFCTRSFAQSSNLNVHLRMHTGEKPYFCRACGKMVARSNHLKTCGKTGLERRRSFRCSVCGKTFRAAAKLRAHERVHEAGT</sequence>
<dbReference type="InterPro" id="IPR013087">
    <property type="entry name" value="Znf_C2H2_type"/>
</dbReference>
<feature type="compositionally biased region" description="Basic and acidic residues" evidence="12">
    <location>
        <begin position="97"/>
        <end position="109"/>
    </location>
</feature>
<feature type="compositionally biased region" description="Acidic residues" evidence="12">
    <location>
        <begin position="121"/>
        <end position="135"/>
    </location>
</feature>
<dbReference type="GeneTree" id="ENSGT01150000286934"/>
<evidence type="ECO:0000256" key="6">
    <source>
        <dbReference type="ARBA" id="ARBA00022833"/>
    </source>
</evidence>
<evidence type="ECO:0000256" key="12">
    <source>
        <dbReference type="SAM" id="MobiDB-lite"/>
    </source>
</evidence>
<feature type="domain" description="C2H2-type" evidence="13">
    <location>
        <begin position="350"/>
        <end position="377"/>
    </location>
</feature>
<dbReference type="GO" id="GO:0008270">
    <property type="term" value="F:zinc ion binding"/>
    <property type="evidence" value="ECO:0007669"/>
    <property type="project" value="UniProtKB-KW"/>
</dbReference>
<dbReference type="GO" id="GO:0005654">
    <property type="term" value="C:nucleoplasm"/>
    <property type="evidence" value="ECO:0007669"/>
    <property type="project" value="TreeGrafter"/>
</dbReference>
<protein>
    <recommendedName>
        <fullName evidence="13">C2H2-type domain-containing protein</fullName>
    </recommendedName>
</protein>
<keyword evidence="4" id="KW-0677">Repeat</keyword>
<feature type="region of interest" description="Disordered" evidence="12">
    <location>
        <begin position="97"/>
        <end position="167"/>
    </location>
</feature>
<evidence type="ECO:0000256" key="4">
    <source>
        <dbReference type="ARBA" id="ARBA00022737"/>
    </source>
</evidence>
<dbReference type="FunFam" id="3.30.160.60:FF:000912">
    <property type="entry name" value="Zinc finger protein 660"/>
    <property type="match status" value="1"/>
</dbReference>
<evidence type="ECO:0000256" key="3">
    <source>
        <dbReference type="ARBA" id="ARBA00022723"/>
    </source>
</evidence>
<keyword evidence="10" id="KW-0539">Nucleus</keyword>
<dbReference type="FunFam" id="3.30.160.60:FF:000145">
    <property type="entry name" value="Zinc finger protein 574"/>
    <property type="match status" value="1"/>
</dbReference>
<dbReference type="Gene3D" id="3.30.160.60">
    <property type="entry name" value="Classic Zinc Finger"/>
    <property type="match status" value="8"/>
</dbReference>
<keyword evidence="5 11" id="KW-0863">Zinc-finger</keyword>
<dbReference type="PANTHER" id="PTHR24399">
    <property type="entry name" value="ZINC FINGER AND BTB DOMAIN-CONTAINING"/>
    <property type="match status" value="1"/>
</dbReference>
<evidence type="ECO:0000256" key="7">
    <source>
        <dbReference type="ARBA" id="ARBA00023015"/>
    </source>
</evidence>
<dbReference type="AlphaFoldDB" id="A0A8C2XJU1"/>
<dbReference type="FunFam" id="3.30.160.60:FF:001480">
    <property type="entry name" value="Si:cabz01071911.3"/>
    <property type="match status" value="1"/>
</dbReference>
<organism evidence="14 15">
    <name type="scientific">Cyclopterus lumpus</name>
    <name type="common">Lumpsucker</name>
    <dbReference type="NCBI Taxonomy" id="8103"/>
    <lineage>
        <taxon>Eukaryota</taxon>
        <taxon>Metazoa</taxon>
        <taxon>Chordata</taxon>
        <taxon>Craniata</taxon>
        <taxon>Vertebrata</taxon>
        <taxon>Euteleostomi</taxon>
        <taxon>Actinopterygii</taxon>
        <taxon>Neopterygii</taxon>
        <taxon>Teleostei</taxon>
        <taxon>Neoteleostei</taxon>
        <taxon>Acanthomorphata</taxon>
        <taxon>Eupercaria</taxon>
        <taxon>Perciformes</taxon>
        <taxon>Cottioidei</taxon>
        <taxon>Cottales</taxon>
        <taxon>Cyclopteridae</taxon>
        <taxon>Cyclopterus</taxon>
    </lineage>
</organism>
<reference evidence="14" key="1">
    <citation type="submission" date="2025-08" db="UniProtKB">
        <authorList>
            <consortium name="Ensembl"/>
        </authorList>
    </citation>
    <scope>IDENTIFICATION</scope>
</reference>
<evidence type="ECO:0000256" key="1">
    <source>
        <dbReference type="ARBA" id="ARBA00004123"/>
    </source>
</evidence>
<dbReference type="FunFam" id="3.30.160.60:FF:000099">
    <property type="entry name" value="Zinc finger protein 79"/>
    <property type="match status" value="1"/>
</dbReference>
<dbReference type="GO" id="GO:0001227">
    <property type="term" value="F:DNA-binding transcription repressor activity, RNA polymerase II-specific"/>
    <property type="evidence" value="ECO:0007669"/>
    <property type="project" value="TreeGrafter"/>
</dbReference>
<feature type="domain" description="C2H2-type" evidence="13">
    <location>
        <begin position="322"/>
        <end position="349"/>
    </location>
</feature>
<dbReference type="Ensembl" id="ENSCLMT00005019956.1">
    <property type="protein sequence ID" value="ENSCLMP00005018937.1"/>
    <property type="gene ID" value="ENSCLMG00005009540.1"/>
</dbReference>
<evidence type="ECO:0000256" key="2">
    <source>
        <dbReference type="ARBA" id="ARBA00006991"/>
    </source>
</evidence>
<feature type="domain" description="C2H2-type" evidence="13">
    <location>
        <begin position="211"/>
        <end position="238"/>
    </location>
</feature>
<evidence type="ECO:0000256" key="10">
    <source>
        <dbReference type="ARBA" id="ARBA00023242"/>
    </source>
</evidence>
<dbReference type="PROSITE" id="PS50157">
    <property type="entry name" value="ZINC_FINGER_C2H2_2"/>
    <property type="match status" value="8"/>
</dbReference>
<dbReference type="Pfam" id="PF00096">
    <property type="entry name" value="zf-C2H2"/>
    <property type="match status" value="6"/>
</dbReference>
<feature type="domain" description="C2H2-type" evidence="13">
    <location>
        <begin position="267"/>
        <end position="295"/>
    </location>
</feature>
<keyword evidence="3" id="KW-0479">Metal-binding</keyword>
<evidence type="ECO:0000313" key="15">
    <source>
        <dbReference type="Proteomes" id="UP000694565"/>
    </source>
</evidence>
<dbReference type="GO" id="GO:0000978">
    <property type="term" value="F:RNA polymerase II cis-regulatory region sequence-specific DNA binding"/>
    <property type="evidence" value="ECO:0007669"/>
    <property type="project" value="TreeGrafter"/>
</dbReference>
<dbReference type="GO" id="GO:0001817">
    <property type="term" value="P:regulation of cytokine production"/>
    <property type="evidence" value="ECO:0007669"/>
    <property type="project" value="TreeGrafter"/>
</dbReference>
<accession>A0A8C2XJU1</accession>
<dbReference type="SUPFAM" id="SSF57667">
    <property type="entry name" value="beta-beta-alpha zinc fingers"/>
    <property type="match status" value="5"/>
</dbReference>
<dbReference type="InterPro" id="IPR036236">
    <property type="entry name" value="Znf_C2H2_sf"/>
</dbReference>
<evidence type="ECO:0000256" key="8">
    <source>
        <dbReference type="ARBA" id="ARBA00023125"/>
    </source>
</evidence>
<comment type="similarity">
    <text evidence="2">Belongs to the krueppel C2H2-type zinc-finger protein family.</text>
</comment>
<keyword evidence="7" id="KW-0805">Transcription regulation</keyword>
<comment type="subcellular location">
    <subcellularLocation>
        <location evidence="1">Nucleus</location>
    </subcellularLocation>
</comment>
<feature type="domain" description="C2H2-type" evidence="13">
    <location>
        <begin position="407"/>
        <end position="433"/>
    </location>
</feature>
<reference evidence="14" key="2">
    <citation type="submission" date="2025-09" db="UniProtKB">
        <authorList>
            <consortium name="Ensembl"/>
        </authorList>
    </citation>
    <scope>IDENTIFICATION</scope>
</reference>
<dbReference type="FunFam" id="3.30.160.60:FF:000870">
    <property type="entry name" value="zinc finger protein 197 isoform X1"/>
    <property type="match status" value="1"/>
</dbReference>
<keyword evidence="15" id="KW-1185">Reference proteome</keyword>
<dbReference type="FunFam" id="3.30.160.60:FF:000340">
    <property type="entry name" value="zinc finger protein 473 isoform X1"/>
    <property type="match status" value="1"/>
</dbReference>
<dbReference type="GO" id="GO:0002682">
    <property type="term" value="P:regulation of immune system process"/>
    <property type="evidence" value="ECO:0007669"/>
    <property type="project" value="TreeGrafter"/>
</dbReference>
<keyword evidence="6" id="KW-0862">Zinc</keyword>
<name>A0A8C2XJU1_CYCLU</name>
<keyword evidence="9" id="KW-0804">Transcription</keyword>
<feature type="domain" description="C2H2-type" evidence="13">
    <location>
        <begin position="296"/>
        <end position="323"/>
    </location>
</feature>
<evidence type="ECO:0000256" key="5">
    <source>
        <dbReference type="ARBA" id="ARBA00022771"/>
    </source>
</evidence>
<keyword evidence="8" id="KW-0238">DNA-binding</keyword>
<evidence type="ECO:0000259" key="13">
    <source>
        <dbReference type="PROSITE" id="PS50157"/>
    </source>
</evidence>
<dbReference type="SMART" id="SM00355">
    <property type="entry name" value="ZnF_C2H2"/>
    <property type="match status" value="8"/>
</dbReference>
<feature type="domain" description="C2H2-type" evidence="13">
    <location>
        <begin position="182"/>
        <end position="210"/>
    </location>
</feature>
<dbReference type="FunFam" id="3.30.160.60:FF:002343">
    <property type="entry name" value="Zinc finger protein 33A"/>
    <property type="match status" value="1"/>
</dbReference>
<evidence type="ECO:0000313" key="14">
    <source>
        <dbReference type="Ensembl" id="ENSCLMP00005018937.1"/>
    </source>
</evidence>
<dbReference type="Proteomes" id="UP000694565">
    <property type="component" value="Unplaced"/>
</dbReference>
<evidence type="ECO:0000256" key="9">
    <source>
        <dbReference type="ARBA" id="ARBA00023163"/>
    </source>
</evidence>
<dbReference type="PANTHER" id="PTHR24399:SF54">
    <property type="entry name" value="GASTRULA ZINC FINGER PROTEIN XLCGF26.1-LIKE-RELATED"/>
    <property type="match status" value="1"/>
</dbReference>
<dbReference type="PROSITE" id="PS00028">
    <property type="entry name" value="ZINC_FINGER_C2H2_1"/>
    <property type="match status" value="7"/>
</dbReference>